<accession>A0ABX4HY39</accession>
<organism evidence="1 2">
    <name type="scientific">Microbulbifer flavimaris</name>
    <dbReference type="NCBI Taxonomy" id="1781068"/>
    <lineage>
        <taxon>Bacteria</taxon>
        <taxon>Pseudomonadati</taxon>
        <taxon>Pseudomonadota</taxon>
        <taxon>Gammaproteobacteria</taxon>
        <taxon>Cellvibrionales</taxon>
        <taxon>Microbulbiferaceae</taxon>
        <taxon>Microbulbifer</taxon>
    </lineage>
</organism>
<name>A0ABX4HY39_9GAMM</name>
<dbReference type="RefSeq" id="WP_067085971.1">
    <property type="nucleotide sequence ID" value="NZ_LRFG02000005.1"/>
</dbReference>
<dbReference type="InterPro" id="IPR011051">
    <property type="entry name" value="RmlC_Cupin_sf"/>
</dbReference>
<evidence type="ECO:0000313" key="1">
    <source>
        <dbReference type="EMBL" id="PCO04488.1"/>
    </source>
</evidence>
<proteinExistence type="predicted"/>
<dbReference type="Proteomes" id="UP000218427">
    <property type="component" value="Unassembled WGS sequence"/>
</dbReference>
<protein>
    <submittedName>
        <fullName evidence="1">Cupin domain-containing protein</fullName>
    </submittedName>
</protein>
<dbReference type="SUPFAM" id="SSF51182">
    <property type="entry name" value="RmlC-like cupins"/>
    <property type="match status" value="1"/>
</dbReference>
<dbReference type="EMBL" id="LRFG02000005">
    <property type="protein sequence ID" value="PCO04488.1"/>
    <property type="molecule type" value="Genomic_DNA"/>
</dbReference>
<keyword evidence="2" id="KW-1185">Reference proteome</keyword>
<dbReference type="InterPro" id="IPR014710">
    <property type="entry name" value="RmlC-like_jellyroll"/>
</dbReference>
<evidence type="ECO:0000313" key="2">
    <source>
        <dbReference type="Proteomes" id="UP000218427"/>
    </source>
</evidence>
<sequence>MHCKIAEMKSLMDTPTAQVQAEEAGGMTISHTQFSAGTDFAPLLSGLKDDSCQCPHWGYVLKGEVIVDYSDGQQEKVGAGEAYYLRPGHSVRFEEDTQCVEFSPTDELNEVLAHAGEKMAEFA</sequence>
<gene>
    <name evidence="1" type="ORF">AWR36_013645</name>
</gene>
<dbReference type="Gene3D" id="2.60.120.10">
    <property type="entry name" value="Jelly Rolls"/>
    <property type="match status" value="1"/>
</dbReference>
<reference evidence="1" key="1">
    <citation type="submission" date="2017-08" db="EMBL/GenBank/DDBJ databases">
        <title>Microbulbifer marisrubri sp. nov., a halophilic alphaproteobacterium isolated from marine sediment of the Yellow Sea, China.</title>
        <authorList>
            <person name="Zhang G."/>
            <person name="Xiong Q."/>
        </authorList>
    </citation>
    <scope>NUCLEOTIDE SEQUENCE [LARGE SCALE GENOMIC DNA]</scope>
    <source>
        <strain evidence="1">WRN-8</strain>
    </source>
</reference>
<comment type="caution">
    <text evidence="1">The sequence shown here is derived from an EMBL/GenBank/DDBJ whole genome shotgun (WGS) entry which is preliminary data.</text>
</comment>